<accession>A0A919FHR3</accession>
<gene>
    <name evidence="1" type="ORF">GCM10017772_04880</name>
</gene>
<sequence>MGARRGADEVFGEVTGAGLHPHVDLRPQGAYQLLDLSPALVDGKLPARDDDQGDLASLGLCDCGAESLLALGRGEVSDDDRHVDRRYPT</sequence>
<organism evidence="1 2">
    <name type="scientific">Promicromonospora soli</name>
    <dbReference type="NCBI Taxonomy" id="2035533"/>
    <lineage>
        <taxon>Bacteria</taxon>
        <taxon>Bacillati</taxon>
        <taxon>Actinomycetota</taxon>
        <taxon>Actinomycetes</taxon>
        <taxon>Micrococcales</taxon>
        <taxon>Promicromonosporaceae</taxon>
        <taxon>Promicromonospora</taxon>
    </lineage>
</organism>
<reference evidence="1" key="2">
    <citation type="submission" date="2020-09" db="EMBL/GenBank/DDBJ databases">
        <authorList>
            <person name="Sun Q."/>
            <person name="Zhou Y."/>
        </authorList>
    </citation>
    <scope>NUCLEOTIDE SEQUENCE</scope>
    <source>
        <strain evidence="1">CGMCC 4.7398</strain>
    </source>
</reference>
<proteinExistence type="predicted"/>
<evidence type="ECO:0000313" key="1">
    <source>
        <dbReference type="EMBL" id="GHH65887.1"/>
    </source>
</evidence>
<comment type="caution">
    <text evidence="1">The sequence shown here is derived from an EMBL/GenBank/DDBJ whole genome shotgun (WGS) entry which is preliminary data.</text>
</comment>
<protein>
    <submittedName>
        <fullName evidence="1">Uncharacterized protein</fullName>
    </submittedName>
</protein>
<dbReference type="Proteomes" id="UP000627369">
    <property type="component" value="Unassembled WGS sequence"/>
</dbReference>
<name>A0A919FHR3_9MICO</name>
<evidence type="ECO:0000313" key="2">
    <source>
        <dbReference type="Proteomes" id="UP000627369"/>
    </source>
</evidence>
<keyword evidence="2" id="KW-1185">Reference proteome</keyword>
<dbReference type="EMBL" id="BNAS01000001">
    <property type="protein sequence ID" value="GHH65887.1"/>
    <property type="molecule type" value="Genomic_DNA"/>
</dbReference>
<reference evidence="1" key="1">
    <citation type="journal article" date="2014" name="Int. J. Syst. Evol. Microbiol.">
        <title>Complete genome sequence of Corynebacterium casei LMG S-19264T (=DSM 44701T), isolated from a smear-ripened cheese.</title>
        <authorList>
            <consortium name="US DOE Joint Genome Institute (JGI-PGF)"/>
            <person name="Walter F."/>
            <person name="Albersmeier A."/>
            <person name="Kalinowski J."/>
            <person name="Ruckert C."/>
        </authorList>
    </citation>
    <scope>NUCLEOTIDE SEQUENCE</scope>
    <source>
        <strain evidence="1">CGMCC 4.7398</strain>
    </source>
</reference>
<dbReference type="AlphaFoldDB" id="A0A919FHR3"/>